<dbReference type="InterPro" id="IPR016378">
    <property type="entry name" value="TF_CRE-BP1-typ"/>
</dbReference>
<evidence type="ECO:0000259" key="11">
    <source>
        <dbReference type="PROSITE" id="PS50157"/>
    </source>
</evidence>
<evidence type="ECO:0000256" key="2">
    <source>
        <dbReference type="ARBA" id="ARBA00023015"/>
    </source>
</evidence>
<keyword evidence="3 7" id="KW-0238">DNA-binding</keyword>
<evidence type="ECO:0000256" key="10">
    <source>
        <dbReference type="SAM" id="MobiDB-lite"/>
    </source>
</evidence>
<evidence type="ECO:0000256" key="7">
    <source>
        <dbReference type="PIRNR" id="PIRNR003153"/>
    </source>
</evidence>
<reference evidence="13" key="2">
    <citation type="submission" date="2025-08" db="UniProtKB">
        <authorList>
            <consortium name="Ensembl"/>
        </authorList>
    </citation>
    <scope>IDENTIFICATION</scope>
</reference>
<evidence type="ECO:0000256" key="1">
    <source>
        <dbReference type="ARBA" id="ARBA00004123"/>
    </source>
</evidence>
<comment type="similarity">
    <text evidence="7">Belongs to the bZIP family.</text>
</comment>
<feature type="coiled-coil region" evidence="9">
    <location>
        <begin position="335"/>
        <end position="369"/>
    </location>
</feature>
<dbReference type="PROSITE" id="PS50157">
    <property type="entry name" value="ZINC_FINGER_C2H2_2"/>
    <property type="match status" value="1"/>
</dbReference>
<dbReference type="SMART" id="SM00355">
    <property type="entry name" value="ZnF_C2H2"/>
    <property type="match status" value="1"/>
</dbReference>
<evidence type="ECO:0000256" key="3">
    <source>
        <dbReference type="ARBA" id="ARBA00023125"/>
    </source>
</evidence>
<dbReference type="InterPro" id="IPR002112">
    <property type="entry name" value="Leuzip_Jun"/>
</dbReference>
<dbReference type="PIRSF" id="PIRSF003153">
    <property type="entry name" value="ATF2_CRE-BP1"/>
    <property type="match status" value="1"/>
</dbReference>
<dbReference type="PROSITE" id="PS00028">
    <property type="entry name" value="ZINC_FINGER_C2H2_1"/>
    <property type="match status" value="1"/>
</dbReference>
<dbReference type="CDD" id="cd14687">
    <property type="entry name" value="bZIP_ATF2"/>
    <property type="match status" value="1"/>
</dbReference>
<dbReference type="Pfam" id="PF00170">
    <property type="entry name" value="bZIP_1"/>
    <property type="match status" value="1"/>
</dbReference>
<feature type="region of interest" description="Disordered" evidence="10">
    <location>
        <begin position="257"/>
        <end position="329"/>
    </location>
</feature>
<comment type="subcellular location">
    <subcellularLocation>
        <location evidence="1 7">Nucleus</location>
    </subcellularLocation>
</comment>
<feature type="compositionally biased region" description="Polar residues" evidence="10">
    <location>
        <begin position="401"/>
        <end position="425"/>
    </location>
</feature>
<keyword evidence="8" id="KW-0479">Metal-binding</keyword>
<feature type="region of interest" description="Disordered" evidence="10">
    <location>
        <begin position="104"/>
        <end position="136"/>
    </location>
</feature>
<dbReference type="Gene3D" id="3.30.160.60">
    <property type="entry name" value="Classic Zinc Finger"/>
    <property type="match status" value="1"/>
</dbReference>
<keyword evidence="2 7" id="KW-0805">Transcription regulation</keyword>
<dbReference type="InterPro" id="IPR004827">
    <property type="entry name" value="bZIP"/>
</dbReference>
<keyword evidence="6 7" id="KW-0539">Nucleus</keyword>
<dbReference type="GO" id="GO:0003677">
    <property type="term" value="F:DNA binding"/>
    <property type="evidence" value="ECO:0007669"/>
    <property type="project" value="UniProtKB-UniRule"/>
</dbReference>
<feature type="region of interest" description="Disordered" evidence="10">
    <location>
        <begin position="397"/>
        <end position="465"/>
    </location>
</feature>
<dbReference type="PROSITE" id="PS00036">
    <property type="entry name" value="BZIP_BASIC"/>
    <property type="match status" value="1"/>
</dbReference>
<comment type="subunit">
    <text evidence="7">Binds DNA as a dimer and can form a homodimer in the absence of DNA.</text>
</comment>
<accession>A0A3P8V2D4</accession>
<evidence type="ECO:0000313" key="13">
    <source>
        <dbReference type="Ensembl" id="ENSCSEP00000008722.1"/>
    </source>
</evidence>
<evidence type="ECO:0000256" key="4">
    <source>
        <dbReference type="ARBA" id="ARBA00023159"/>
    </source>
</evidence>
<name>A0A3P8V2D4_CYNSE</name>
<keyword evidence="9" id="KW-0175">Coiled coil</keyword>
<keyword evidence="5 7" id="KW-0804">Transcription</keyword>
<evidence type="ECO:0000256" key="9">
    <source>
        <dbReference type="SAM" id="Coils"/>
    </source>
</evidence>
<feature type="domain" description="BZIP" evidence="12">
    <location>
        <begin position="310"/>
        <end position="373"/>
    </location>
</feature>
<evidence type="ECO:0000256" key="5">
    <source>
        <dbReference type="ARBA" id="ARBA00023163"/>
    </source>
</evidence>
<dbReference type="FunFam" id="1.20.5.170:FF:000010">
    <property type="entry name" value="Cyclic AMP-dependent transcription factor ATF-2"/>
    <property type="match status" value="1"/>
</dbReference>
<dbReference type="AlphaFoldDB" id="A0A3P8V2D4"/>
<dbReference type="InterPro" id="IPR046347">
    <property type="entry name" value="bZIP_sf"/>
</dbReference>
<evidence type="ECO:0000259" key="12">
    <source>
        <dbReference type="PROSITE" id="PS50217"/>
    </source>
</evidence>
<keyword evidence="4 7" id="KW-0010">Activator</keyword>
<comment type="function">
    <text evidence="7">Transcriptional activator which regulates the transcription of various genes, including those involved in anti-apoptosis, cell growth, and DNA damage response. Dependent on its binding partner, binds to CRE (cAMP response element) consensus sequences (5'-TGACGTCA-3') or to AP-1 (activator protein 1) consensus sequences (5'-TGACTCA-3').</text>
</comment>
<dbReference type="GO" id="GO:0003700">
    <property type="term" value="F:DNA-binding transcription factor activity"/>
    <property type="evidence" value="ECO:0007669"/>
    <property type="project" value="UniProtKB-UniRule"/>
</dbReference>
<organism evidence="13 14">
    <name type="scientific">Cynoglossus semilaevis</name>
    <name type="common">Tongue sole</name>
    <dbReference type="NCBI Taxonomy" id="244447"/>
    <lineage>
        <taxon>Eukaryota</taxon>
        <taxon>Metazoa</taxon>
        <taxon>Chordata</taxon>
        <taxon>Craniata</taxon>
        <taxon>Vertebrata</taxon>
        <taxon>Euteleostomi</taxon>
        <taxon>Actinopterygii</taxon>
        <taxon>Neopterygii</taxon>
        <taxon>Teleostei</taxon>
        <taxon>Neoteleostei</taxon>
        <taxon>Acanthomorphata</taxon>
        <taxon>Carangaria</taxon>
        <taxon>Pleuronectiformes</taxon>
        <taxon>Pleuronectoidei</taxon>
        <taxon>Cynoglossidae</taxon>
        <taxon>Cynoglossinae</taxon>
        <taxon>Cynoglossus</taxon>
    </lineage>
</organism>
<dbReference type="Gene3D" id="1.20.5.170">
    <property type="match status" value="1"/>
</dbReference>
<reference evidence="13" key="3">
    <citation type="submission" date="2025-09" db="UniProtKB">
        <authorList>
            <consortium name="Ensembl"/>
        </authorList>
    </citation>
    <scope>IDENTIFICATION</scope>
</reference>
<feature type="compositionally biased region" description="Basic and acidic residues" evidence="10">
    <location>
        <begin position="304"/>
        <end position="321"/>
    </location>
</feature>
<dbReference type="SMART" id="SM00338">
    <property type="entry name" value="BRLZ"/>
    <property type="match status" value="1"/>
</dbReference>
<feature type="domain" description="C2H2-type" evidence="11">
    <location>
        <begin position="7"/>
        <end position="31"/>
    </location>
</feature>
<dbReference type="PRINTS" id="PR00043">
    <property type="entry name" value="LEUZIPPRJUN"/>
</dbReference>
<dbReference type="Ensembl" id="ENSCSET00000008814.1">
    <property type="protein sequence ID" value="ENSCSEP00000008722.1"/>
    <property type="gene ID" value="ENSCSEG00000005568.1"/>
</dbReference>
<dbReference type="SUPFAM" id="SSF57959">
    <property type="entry name" value="Leucine zipper domain"/>
    <property type="match status" value="1"/>
</dbReference>
<proteinExistence type="inferred from homology"/>
<feature type="compositionally biased region" description="Low complexity" evidence="10">
    <location>
        <begin position="426"/>
        <end position="444"/>
    </location>
</feature>
<feature type="compositionally biased region" description="Pro residues" evidence="10">
    <location>
        <begin position="260"/>
        <end position="273"/>
    </location>
</feature>
<dbReference type="GO" id="GO:0008270">
    <property type="term" value="F:zinc ion binding"/>
    <property type="evidence" value="ECO:0007669"/>
    <property type="project" value="UniProtKB-KW"/>
</dbReference>
<feature type="compositionally biased region" description="Low complexity" evidence="10">
    <location>
        <begin position="276"/>
        <end position="285"/>
    </location>
</feature>
<dbReference type="SUPFAM" id="SSF57667">
    <property type="entry name" value="beta-beta-alpha zinc fingers"/>
    <property type="match status" value="1"/>
</dbReference>
<dbReference type="CDD" id="cd12192">
    <property type="entry name" value="GCN4_cent"/>
    <property type="match status" value="1"/>
</dbReference>
<dbReference type="GO" id="GO:0005634">
    <property type="term" value="C:nucleus"/>
    <property type="evidence" value="ECO:0007669"/>
    <property type="project" value="UniProtKB-SubCell"/>
</dbReference>
<dbReference type="PROSITE" id="PS50217">
    <property type="entry name" value="BZIP"/>
    <property type="match status" value="1"/>
</dbReference>
<reference evidence="13 14" key="1">
    <citation type="journal article" date="2014" name="Nat. Genet.">
        <title>Whole-genome sequence of a flatfish provides insights into ZW sex chromosome evolution and adaptation to a benthic lifestyle.</title>
        <authorList>
            <person name="Chen S."/>
            <person name="Zhang G."/>
            <person name="Shao C."/>
            <person name="Huang Q."/>
            <person name="Liu G."/>
            <person name="Zhang P."/>
            <person name="Song W."/>
            <person name="An N."/>
            <person name="Chalopin D."/>
            <person name="Volff J.N."/>
            <person name="Hong Y."/>
            <person name="Li Q."/>
            <person name="Sha Z."/>
            <person name="Zhou H."/>
            <person name="Xie M."/>
            <person name="Yu Q."/>
            <person name="Liu Y."/>
            <person name="Xiang H."/>
            <person name="Wang N."/>
            <person name="Wu K."/>
            <person name="Yang C."/>
            <person name="Zhou Q."/>
            <person name="Liao X."/>
            <person name="Yang L."/>
            <person name="Hu Q."/>
            <person name="Zhang J."/>
            <person name="Meng L."/>
            <person name="Jin L."/>
            <person name="Tian Y."/>
            <person name="Lian J."/>
            <person name="Yang J."/>
            <person name="Miao G."/>
            <person name="Liu S."/>
            <person name="Liang Z."/>
            <person name="Yan F."/>
            <person name="Li Y."/>
            <person name="Sun B."/>
            <person name="Zhang H."/>
            <person name="Zhang J."/>
            <person name="Zhu Y."/>
            <person name="Du M."/>
            <person name="Zhao Y."/>
            <person name="Schartl M."/>
            <person name="Tang Q."/>
            <person name="Wang J."/>
        </authorList>
    </citation>
    <scope>NUCLEOTIDE SEQUENCE</scope>
</reference>
<dbReference type="InterPro" id="IPR013087">
    <property type="entry name" value="Znf_C2H2_type"/>
</dbReference>
<evidence type="ECO:0000313" key="14">
    <source>
        <dbReference type="Proteomes" id="UP000265120"/>
    </source>
</evidence>
<keyword evidence="8" id="KW-0863">Zinc-finger</keyword>
<dbReference type="InterPro" id="IPR036236">
    <property type="entry name" value="Znf_C2H2_sf"/>
</dbReference>
<protein>
    <recommendedName>
        <fullName evidence="7">Cyclic AMP-dependent transcription factor ATF-2</fullName>
    </recommendedName>
</protein>
<evidence type="ECO:0000256" key="6">
    <source>
        <dbReference type="ARBA" id="ARBA00023242"/>
    </source>
</evidence>
<evidence type="ECO:0000256" key="8">
    <source>
        <dbReference type="PROSITE-ProRule" id="PRU00042"/>
    </source>
</evidence>
<dbReference type="InterPro" id="IPR051027">
    <property type="entry name" value="bZIP_transcription_factors"/>
</dbReference>
<feature type="compositionally biased region" description="Basic and acidic residues" evidence="10">
    <location>
        <begin position="104"/>
        <end position="115"/>
    </location>
</feature>
<keyword evidence="14" id="KW-1185">Reference proteome</keyword>
<dbReference type="Proteomes" id="UP000265120">
    <property type="component" value="Chromosome 16"/>
</dbReference>
<dbReference type="PANTHER" id="PTHR19304">
    <property type="entry name" value="CYCLIC-AMP RESPONSE ELEMENT BINDING PROTEIN"/>
    <property type="match status" value="1"/>
</dbReference>
<keyword evidence="8" id="KW-0862">Zinc</keyword>
<sequence length="465" mass="49588">MSDDKPFQCTAPGCGQRFTNEDHLAVHKHKHEMTLKFGPARNDTVIIADQTPTPTRFLKNCEEVGLFNELTSPFDHDFKRAAEDDIKKLPLDLSPLATPIIRSKPEGAADSEAHRVSPLPHPESTTSDDKDLSLQPASMPTSTIVHPASLQVPNVLLATSEANVVIQPALPSPTSSSVITQVPSSNRPIVPVSGTFPVLLQLPNGQTMPVAIPASITSSSVHIPTTIPVSVMLVTMSPSPSPSPVPVPTTTAVLTAAPAPHLPPTETPSPHPLQQPATSTTETPASPAPPAQNPPSTGGRRRRTTSEDPDEKRRKFLERNRAAASRCRQKRKVWVQSLEKKAEDLNSVNGQLQNEVTLLRNEVAQLKQLLLAHKDCPVTAMQKKSGYHISDKDISVEDMSVPSSPQNEAIQHSSISTSNGVTSAFTAPGVSAAPSASTTAAVTSNQSTEESQPRRGATNTQPTGS</sequence>
<dbReference type="GeneTree" id="ENSGT00940000156582"/>